<accession>A0A0C6FSL6</accession>
<dbReference type="EMBL" id="AP014704">
    <property type="protein sequence ID" value="BAQ45810.1"/>
    <property type="molecule type" value="Genomic_DNA"/>
</dbReference>
<evidence type="ECO:0000313" key="2">
    <source>
        <dbReference type="EMBL" id="BAQ45810.1"/>
    </source>
</evidence>
<feature type="domain" description="DUF1156" evidence="1">
    <location>
        <begin position="27"/>
        <end position="88"/>
    </location>
</feature>
<protein>
    <submittedName>
        <fullName evidence="2">Adenine-specific DNA methylase containing a Zn-ribbon</fullName>
    </submittedName>
</protein>
<dbReference type="InterPro" id="IPR009537">
    <property type="entry name" value="DUF1156"/>
</dbReference>
<dbReference type="Proteomes" id="UP000061432">
    <property type="component" value="Chromosome"/>
</dbReference>
<evidence type="ECO:0000313" key="3">
    <source>
        <dbReference type="Proteomes" id="UP000061432"/>
    </source>
</evidence>
<keyword evidence="2" id="KW-0489">Methyltransferase</keyword>
<dbReference type="InterPro" id="IPR049953">
    <property type="entry name" value="Antiphage_assoc"/>
</dbReference>
<sequence>MLTRVQTAPNTRQIDWPNAQALIERLFPAQKVSVETKREFDAHGAQTLTALGSYWKGRKRLVYVRACVLAALLPATDDAVRDLEIFEKLMALDDEAFLVRETKTKASEFARLAIQAGQISQSDLQRYFRLPGKAPKPGDAAPSVTDLLAAMDDGKLVWSVEADERSDIRLAAYSQMSYEDKVSRSLRPEELPVSAYDAVWDDVNAHLGTSARSHQELVDQIGQLRFGRRPKLADPFCGAGSIPFEAARVGCDVYASDLNPVACMLTWGALHLVGGGNRMRAALEQAQKAVGEAVERRIQSMGIEHDEEGNRAKAYLYCVEVKCPATGWTVPLLPSLVISKIKKTVGRLVPDRDRRRFEIEIVANASPSELETAKLGTVRNKHLHYDLDGETYRTPIATIRGDHRAGRGDTTNRLRRWAREDIVPREDDILGERLYCIQWMSRETLHRARPETFFRAPTSEDQAREHRVITFVRENLSAWQSAGYVPNMEIEAGEKTDEPIRTRGWTYWHHLFTPRQLLIGALVAEEMQQIADEEVRACLSFDRTFVAHNSARLSQWLPGTPAKPGVAPSADTVKHVFYNQALNTFYNFGCRAYPMVKIDHGDEYKYVSIKGHSKVSTHPATALGESVDLVITDPPYADAVNYHEITEFFIAWLRKNPPAPFADWIWDSRRALAVKGDGEEFRIAMVESFRRMAECMPANGLQIVMFTHQSASVWADMAQIFWGAGLQVMAAWYVATETTSETKKGGYVQGTVTLVLRKRGEERSGFKDEIVHRIRDGVARQIETMIGLNQAVGAGGRIENLFEDADLQMAGYAAALRELTGYTDIDGVDMTREALRPRSMNERGFVEDIITFAVQVANEHMVPEGLDPQVWERLNGTERFYCKMLDIEMTGSRKLDNYQNFAKAFRVGDQIVTVMADLTPNKARLKSAADFENSFGNTEFGKSITRAMLYAVYELMRDVDSDLVLSHLRDNVEDYINRREDLIGLAAYVATKRRSVDETEARAARVLRDLIRGERLG</sequence>
<evidence type="ECO:0000259" key="1">
    <source>
        <dbReference type="Pfam" id="PF06634"/>
    </source>
</evidence>
<reference evidence="3" key="2">
    <citation type="submission" date="2015-01" db="EMBL/GenBank/DDBJ databases">
        <title>Complete genome sequence of Methylobacterium aquaticum strain 22A.</title>
        <authorList>
            <person name="Tani A."/>
            <person name="Ogura Y."/>
            <person name="Hayashi T."/>
        </authorList>
    </citation>
    <scope>NUCLEOTIDE SEQUENCE [LARGE SCALE GENOMIC DNA]</scope>
    <source>
        <strain evidence="3">MA-22A</strain>
    </source>
</reference>
<dbReference type="GO" id="GO:0003676">
    <property type="term" value="F:nucleic acid binding"/>
    <property type="evidence" value="ECO:0007669"/>
    <property type="project" value="InterPro"/>
</dbReference>
<keyword evidence="2" id="KW-0808">Transferase</keyword>
<name>A0A0C6FSL6_9HYPH</name>
<dbReference type="GO" id="GO:0008168">
    <property type="term" value="F:methyltransferase activity"/>
    <property type="evidence" value="ECO:0007669"/>
    <property type="project" value="UniProtKB-KW"/>
</dbReference>
<dbReference type="NCBIfam" id="NF042963">
    <property type="entry name" value="DUF1156_antiphage"/>
    <property type="match status" value="1"/>
</dbReference>
<dbReference type="AlphaFoldDB" id="A0A0C6FSL6"/>
<dbReference type="RefSeq" id="WP_060847074.1">
    <property type="nucleotide sequence ID" value="NZ_AP014704.1"/>
</dbReference>
<dbReference type="Pfam" id="PF06634">
    <property type="entry name" value="DUF1156"/>
    <property type="match status" value="1"/>
</dbReference>
<dbReference type="REBASE" id="106203">
    <property type="entry name" value="M.Maq22ORF12875P"/>
</dbReference>
<dbReference type="OrthoDB" id="3197274at2"/>
<dbReference type="Gene3D" id="3.40.50.150">
    <property type="entry name" value="Vaccinia Virus protein VP39"/>
    <property type="match status" value="2"/>
</dbReference>
<organism evidence="2 3">
    <name type="scientific">Methylobacterium aquaticum</name>
    <dbReference type="NCBI Taxonomy" id="270351"/>
    <lineage>
        <taxon>Bacteria</taxon>
        <taxon>Pseudomonadati</taxon>
        <taxon>Pseudomonadota</taxon>
        <taxon>Alphaproteobacteria</taxon>
        <taxon>Hyphomicrobiales</taxon>
        <taxon>Methylobacteriaceae</taxon>
        <taxon>Methylobacterium</taxon>
    </lineage>
</organism>
<dbReference type="STRING" id="270351.Maq22A_c12875"/>
<dbReference type="SUPFAM" id="SSF53335">
    <property type="entry name" value="S-adenosyl-L-methionine-dependent methyltransferases"/>
    <property type="match status" value="2"/>
</dbReference>
<dbReference type="PROSITE" id="PS00092">
    <property type="entry name" value="N6_MTASE"/>
    <property type="match status" value="1"/>
</dbReference>
<gene>
    <name evidence="2" type="ORF">Maq22A_c12875</name>
</gene>
<dbReference type="GO" id="GO:0032259">
    <property type="term" value="P:methylation"/>
    <property type="evidence" value="ECO:0007669"/>
    <property type="project" value="UniProtKB-KW"/>
</dbReference>
<dbReference type="KEGG" id="maqu:Maq22A_c12875"/>
<proteinExistence type="predicted"/>
<dbReference type="InterPro" id="IPR002052">
    <property type="entry name" value="DNA_methylase_N6_adenine_CS"/>
</dbReference>
<dbReference type="InterPro" id="IPR029063">
    <property type="entry name" value="SAM-dependent_MTases_sf"/>
</dbReference>
<reference evidence="2 3" key="1">
    <citation type="journal article" date="2015" name="Genome Announc.">
        <title>Complete Genome Sequence of Methylobacterium aquaticum Strain 22A, Isolated from Racomitrium japonicum Moss.</title>
        <authorList>
            <person name="Tani A."/>
            <person name="Ogura Y."/>
            <person name="Hayashi T."/>
            <person name="Kimbara K."/>
        </authorList>
    </citation>
    <scope>NUCLEOTIDE SEQUENCE [LARGE SCALE GENOMIC DNA]</scope>
    <source>
        <strain evidence="2 3">MA-22A</strain>
    </source>
</reference>
<dbReference type="PATRIC" id="fig|270351.10.peg.2488"/>